<dbReference type="Proteomes" id="UP000604661">
    <property type="component" value="Unassembled WGS sequence"/>
</dbReference>
<reference evidence="3 4" key="1">
    <citation type="journal article" date="2020" name="ISME J.">
        <title>Comparative genomics reveals insights into cyanobacterial evolution and habitat adaptation.</title>
        <authorList>
            <person name="Chen M.Y."/>
            <person name="Teng W.K."/>
            <person name="Zhao L."/>
            <person name="Hu C.X."/>
            <person name="Zhou Y.K."/>
            <person name="Han B.P."/>
            <person name="Song L.R."/>
            <person name="Shu W.S."/>
        </authorList>
    </citation>
    <scope>NUCLEOTIDE SEQUENCE [LARGE SCALE GENOMIC DNA]</scope>
    <source>
        <strain evidence="3 4">FACHB-391</strain>
    </source>
</reference>
<dbReference type="InterPro" id="IPR034154">
    <property type="entry name" value="TOPRIM_DnaG/twinkle"/>
</dbReference>
<name>A0ABR8F5B9_NOSLI</name>
<dbReference type="CDD" id="cd01029">
    <property type="entry name" value="TOPRIM_primases"/>
    <property type="match status" value="1"/>
</dbReference>
<dbReference type="Gene3D" id="3.40.1360.10">
    <property type="match status" value="1"/>
</dbReference>
<evidence type="ECO:0000313" key="4">
    <source>
        <dbReference type="Proteomes" id="UP000604661"/>
    </source>
</evidence>
<dbReference type="InterPro" id="IPR007936">
    <property type="entry name" value="VapE-like_dom"/>
</dbReference>
<gene>
    <name evidence="3" type="ORF">H6G95_29910</name>
</gene>
<dbReference type="PANTHER" id="PTHR34985:SF1">
    <property type="entry name" value="SLR0554 PROTEIN"/>
    <property type="match status" value="1"/>
</dbReference>
<evidence type="ECO:0000313" key="3">
    <source>
        <dbReference type="EMBL" id="MBD2564728.1"/>
    </source>
</evidence>
<comment type="caution">
    <text evidence="3">The sequence shown here is derived from an EMBL/GenBank/DDBJ whole genome shotgun (WGS) entry which is preliminary data.</text>
</comment>
<dbReference type="Pfam" id="PF05272">
    <property type="entry name" value="VapE-like_dom"/>
    <property type="match status" value="1"/>
</dbReference>
<dbReference type="PANTHER" id="PTHR34985">
    <property type="entry name" value="SLR0554 PROTEIN"/>
    <property type="match status" value="1"/>
</dbReference>
<feature type="compositionally biased region" description="Polar residues" evidence="1">
    <location>
        <begin position="707"/>
        <end position="719"/>
    </location>
</feature>
<feature type="domain" description="Virulence-associated protein E-like" evidence="2">
    <location>
        <begin position="362"/>
        <end position="569"/>
    </location>
</feature>
<feature type="compositionally biased region" description="Basic and acidic residues" evidence="1">
    <location>
        <begin position="761"/>
        <end position="776"/>
    </location>
</feature>
<sequence length="865" mass="97929">MSGDLASKPMEVTKHSPCPHCGKPDWCYSIGELTVCNRDAQPARGWEQTSKTDRNGKPYYAPVLHQKPPRPQGKKEYIYYDRSGQPLIKVTRIDDGNGKKRIFQSHWDGRNWVKGLTDEAKASIPIYRYSEVKAAIADGRTIFIVEGEGIADILWEMGIPATTTIGGALKYRAYGNYQADLEDAHLVLCPDRDEPGLKHMEDIFKDFPNALWLYAPPNDFYWTHLAKNGGLDIKDWVEDGATVDDILQAISDRRIVVDALNKSLESDSDRERSTESKLEQKFNQIRAVWGERLRWNTLKKQVELDGQPLPLDRIDLKIARQIHLDISKEQAKGIILDLAQENPYSPVVEYLERVSHKHTEVDISILDTMALRYFGTDDPLHAALMKRTLIAAVARAYEPGCKHDEITILQGKQKSLKSTFWEVLAGDEFFTDDINGTEKDEILKISQYWLLEYAEFENAYKKKDVSQLKAFLSRRKDSMRRPYGTDIEDFPRPSIMVGSTNQSEFLYDNTGERRYWVVKVLVDKINIKRLKKERDLLWAAAVAAYKNGEQWHLTETEDSMLETANKQFQSSDPWETSVMAWANQRSEVSISEILTDVLKLDLAKQGRPEEYRVSAILRANNWMKGERKRVNGKRVYLWIKPEDRTPAWDSTQTLIQHSLEPIPQSEIQIGDGTGIGQAQSDIQQELQPLVPSCPILLQKTFSNLDSTGETTQHTSNLESLISDRTEWDSPELEKPLTLAPSNLEACPILVSQPLVFEESDRESLNSEGKKVEKTDFVESLGKTPSTPSTPSPSVTTRQPVRGDRVRLLSGGEEYKISWVSCGSDKVLLVSARTSEPLTATSPLRPGVAAGGLNLIDVSELEFLDT</sequence>
<evidence type="ECO:0000259" key="2">
    <source>
        <dbReference type="Pfam" id="PF05272"/>
    </source>
</evidence>
<evidence type="ECO:0000256" key="1">
    <source>
        <dbReference type="SAM" id="MobiDB-lite"/>
    </source>
</evidence>
<feature type="region of interest" description="Disordered" evidence="1">
    <location>
        <begin position="707"/>
        <end position="728"/>
    </location>
</feature>
<dbReference type="EMBL" id="JACJTE010000057">
    <property type="protein sequence ID" value="MBD2564728.1"/>
    <property type="molecule type" value="Genomic_DNA"/>
</dbReference>
<proteinExistence type="predicted"/>
<protein>
    <recommendedName>
        <fullName evidence="2">Virulence-associated protein E-like domain-containing protein</fullName>
    </recommendedName>
</protein>
<accession>A0ABR8F5B9</accession>
<feature type="compositionally biased region" description="Low complexity" evidence="1">
    <location>
        <begin position="783"/>
        <end position="796"/>
    </location>
</feature>
<organism evidence="3 4">
    <name type="scientific">Nostoc linckia FACHB-391</name>
    <dbReference type="NCBI Taxonomy" id="2692906"/>
    <lineage>
        <taxon>Bacteria</taxon>
        <taxon>Bacillati</taxon>
        <taxon>Cyanobacteriota</taxon>
        <taxon>Cyanophyceae</taxon>
        <taxon>Nostocales</taxon>
        <taxon>Nostocaceae</taxon>
        <taxon>Nostoc</taxon>
    </lineage>
</organism>
<keyword evidence="4" id="KW-1185">Reference proteome</keyword>
<feature type="region of interest" description="Disordered" evidence="1">
    <location>
        <begin position="760"/>
        <end position="801"/>
    </location>
</feature>